<dbReference type="PATRIC" id="fig|1142394.8.peg.805"/>
<dbReference type="KEGG" id="phm:PSMK_07790"/>
<dbReference type="Gene3D" id="3.40.50.450">
    <property type="match status" value="1"/>
</dbReference>
<name>I0ICF0_PHYMF</name>
<dbReference type="Gene3D" id="1.10.10.10">
    <property type="entry name" value="Winged helix-like DNA-binding domain superfamily/Winged helix DNA-binding domain"/>
    <property type="match status" value="1"/>
</dbReference>
<protein>
    <submittedName>
        <fullName evidence="4">Putative DNA processing protein</fullName>
    </submittedName>
</protein>
<evidence type="ECO:0000259" key="2">
    <source>
        <dbReference type="Pfam" id="PF02481"/>
    </source>
</evidence>
<dbReference type="NCBIfam" id="TIGR00732">
    <property type="entry name" value="dprA"/>
    <property type="match status" value="1"/>
</dbReference>
<dbReference type="RefSeq" id="WP_014436158.1">
    <property type="nucleotide sequence ID" value="NC_017080.1"/>
</dbReference>
<accession>I0ICF0</accession>
<dbReference type="OrthoDB" id="9785707at2"/>
<dbReference type="InterPro" id="IPR041614">
    <property type="entry name" value="DprA_WH"/>
</dbReference>
<proteinExistence type="inferred from homology"/>
<keyword evidence="5" id="KW-1185">Reference proteome</keyword>
<dbReference type="InterPro" id="IPR003488">
    <property type="entry name" value="DprA"/>
</dbReference>
<feature type="domain" description="DprA winged helix" evidence="3">
    <location>
        <begin position="334"/>
        <end position="386"/>
    </location>
</feature>
<dbReference type="Pfam" id="PF17782">
    <property type="entry name" value="WHD_DprA"/>
    <property type="match status" value="1"/>
</dbReference>
<dbReference type="AlphaFoldDB" id="I0ICF0"/>
<evidence type="ECO:0000259" key="3">
    <source>
        <dbReference type="Pfam" id="PF17782"/>
    </source>
</evidence>
<comment type="similarity">
    <text evidence="1">Belongs to the DprA/Smf family.</text>
</comment>
<dbReference type="EMBL" id="AP012338">
    <property type="protein sequence ID" value="BAM02938.1"/>
    <property type="molecule type" value="Genomic_DNA"/>
</dbReference>
<evidence type="ECO:0000313" key="4">
    <source>
        <dbReference type="EMBL" id="BAM02938.1"/>
    </source>
</evidence>
<dbReference type="Proteomes" id="UP000007881">
    <property type="component" value="Chromosome"/>
</dbReference>
<sequence length="395" mass="40101">MDDPGDARPDKAAEVLAVLTLLLTPGLGRVKLRAGLGHFGSAAAAAASADWSRVPGVGERAAGNLGRALAATRAAGRAEAELAAAAAVGAEAVLLEDLPFALQRTPDAPPLLFVRGRFVVEDALAVGVVGSRACSAYGREQAARFAAHAADAGMTVVSGGARGIDGEAHRAVLRRLELGGRGRTVAVLGSGLGKPYPAEHAGMFEEIVDRGGVVCSELPVGTPPSKQSFPARNRIISGLSLGILVVEAADRSGASITARLASDEHGRVVMAIPGRLSDPSSAGCHRMIREGATLVSSPPEMLDALGEAGQRLQEELEARGDLAPDASADAEPIAVASLTELQKRVVAALPERGGAGVDALAAATGLPAASLFGELTVLELRGVITKSSAGFRQRG</sequence>
<dbReference type="eggNOG" id="COG0758">
    <property type="taxonomic scope" value="Bacteria"/>
</dbReference>
<reference evidence="4 5" key="1">
    <citation type="submission" date="2012-02" db="EMBL/GenBank/DDBJ databases">
        <title>Complete genome sequence of Phycisphaera mikurensis NBRC 102666.</title>
        <authorList>
            <person name="Ankai A."/>
            <person name="Hosoyama A."/>
            <person name="Terui Y."/>
            <person name="Sekine M."/>
            <person name="Fukai R."/>
            <person name="Kato Y."/>
            <person name="Nakamura S."/>
            <person name="Yamada-Narita S."/>
            <person name="Kawakoshi A."/>
            <person name="Fukunaga Y."/>
            <person name="Yamazaki S."/>
            <person name="Fujita N."/>
        </authorList>
    </citation>
    <scope>NUCLEOTIDE SEQUENCE [LARGE SCALE GENOMIC DNA]</scope>
    <source>
        <strain evidence="5">NBRC 102666 / KCTC 22515 / FYK2301M01</strain>
    </source>
</reference>
<dbReference type="Pfam" id="PF02481">
    <property type="entry name" value="DNA_processg_A"/>
    <property type="match status" value="1"/>
</dbReference>
<dbReference type="HOGENOM" id="CLU_029601_2_3_0"/>
<evidence type="ECO:0000256" key="1">
    <source>
        <dbReference type="ARBA" id="ARBA00006525"/>
    </source>
</evidence>
<organism evidence="4 5">
    <name type="scientific">Phycisphaera mikurensis (strain NBRC 102666 / KCTC 22515 / FYK2301M01)</name>
    <dbReference type="NCBI Taxonomy" id="1142394"/>
    <lineage>
        <taxon>Bacteria</taxon>
        <taxon>Pseudomonadati</taxon>
        <taxon>Planctomycetota</taxon>
        <taxon>Phycisphaerae</taxon>
        <taxon>Phycisphaerales</taxon>
        <taxon>Phycisphaeraceae</taxon>
        <taxon>Phycisphaera</taxon>
    </lineage>
</organism>
<feature type="domain" description="Smf/DprA SLOG" evidence="2">
    <location>
        <begin position="97"/>
        <end position="305"/>
    </location>
</feature>
<gene>
    <name evidence="4" type="primary">dprA</name>
    <name evidence="4" type="synonym">smf</name>
    <name evidence="4" type="ordered locus">PSMK_07790</name>
</gene>
<dbReference type="PANTHER" id="PTHR43022:SF1">
    <property type="entry name" value="PROTEIN SMF"/>
    <property type="match status" value="1"/>
</dbReference>
<dbReference type="PANTHER" id="PTHR43022">
    <property type="entry name" value="PROTEIN SMF"/>
    <property type="match status" value="1"/>
</dbReference>
<dbReference type="GO" id="GO:0009294">
    <property type="term" value="P:DNA-mediated transformation"/>
    <property type="evidence" value="ECO:0007669"/>
    <property type="project" value="InterPro"/>
</dbReference>
<dbReference type="SUPFAM" id="SSF102405">
    <property type="entry name" value="MCP/YpsA-like"/>
    <property type="match status" value="1"/>
</dbReference>
<evidence type="ECO:0000313" key="5">
    <source>
        <dbReference type="Proteomes" id="UP000007881"/>
    </source>
</evidence>
<dbReference type="STRING" id="1142394.PSMK_07790"/>
<dbReference type="InterPro" id="IPR057666">
    <property type="entry name" value="DrpA_SLOG"/>
</dbReference>
<dbReference type="InterPro" id="IPR036388">
    <property type="entry name" value="WH-like_DNA-bd_sf"/>
</dbReference>